<dbReference type="Proteomes" id="UP000075583">
    <property type="component" value="Unassembled WGS sequence"/>
</dbReference>
<keyword evidence="2" id="KW-1185">Reference proteome</keyword>
<protein>
    <submittedName>
        <fullName evidence="1">Uncharacterized protein</fullName>
    </submittedName>
</protein>
<dbReference type="RefSeq" id="WP_062592901.1">
    <property type="nucleotide sequence ID" value="NZ_LQZQ01000049.1"/>
</dbReference>
<accession>A0A150WZX7</accession>
<dbReference type="STRING" id="279360.MB14_08180"/>
<comment type="caution">
    <text evidence="1">The sequence shown here is derived from an EMBL/GenBank/DDBJ whole genome shotgun (WGS) entry which is preliminary data.</text>
</comment>
<reference evidence="1" key="1">
    <citation type="submission" date="2016-01" db="EMBL/GenBank/DDBJ databases">
        <title>Genome sequencing of Roseivirga ehrenbergii KMM 6017.</title>
        <authorList>
            <person name="Selvaratnam C."/>
            <person name="Thevarajoo S."/>
            <person name="Goh K.M."/>
            <person name="Ee R."/>
            <person name="Chan K.-G."/>
            <person name="Chong C.S."/>
        </authorList>
    </citation>
    <scope>NUCLEOTIDE SEQUENCE [LARGE SCALE GENOMIC DNA]</scope>
    <source>
        <strain evidence="1">KMM 6017</strain>
    </source>
</reference>
<gene>
    <name evidence="1" type="ORF">MB14_08180</name>
</gene>
<dbReference type="OrthoDB" id="834994at2"/>
<dbReference type="EMBL" id="LQZQ01000049">
    <property type="protein sequence ID" value="KYG72024.1"/>
    <property type="molecule type" value="Genomic_DNA"/>
</dbReference>
<evidence type="ECO:0000313" key="1">
    <source>
        <dbReference type="EMBL" id="KYG72024.1"/>
    </source>
</evidence>
<sequence length="255" mass="29749">MITLCSNVYGQNQTNEQKLPDEIIYVSNPNRGDDLCISEIERAKKDIANGKIVFTQQVGFLYGYIRYESELKQICKENGLEFDIELISDVQFDGETQGCYGYYMDKVIIEKYGLGFKEKIHLEADSLYFSLIQSENRLVDSFDCDKQPRLPNELSERDIYLLKVSDIDIQEKSGENGGWPFFDVGFIIEKDCTISEFRINNFVPQHEKNKKFKEELFSKVTEHIKQKYPIWIPGKIKNTPVRTNANARFFIEKKQ</sequence>
<organism evidence="1 2">
    <name type="scientific">Roseivirga ehrenbergii (strain DSM 102268 / JCM 13514 / KCTC 12282 / NCIMB 14502 / KMM 6017)</name>
    <dbReference type="NCBI Taxonomy" id="279360"/>
    <lineage>
        <taxon>Bacteria</taxon>
        <taxon>Pseudomonadati</taxon>
        <taxon>Bacteroidota</taxon>
        <taxon>Cytophagia</taxon>
        <taxon>Cytophagales</taxon>
        <taxon>Roseivirgaceae</taxon>
        <taxon>Roseivirga</taxon>
    </lineage>
</organism>
<dbReference type="AlphaFoldDB" id="A0A150WZX7"/>
<name>A0A150WZX7_ROSEK</name>
<proteinExistence type="predicted"/>
<evidence type="ECO:0000313" key="2">
    <source>
        <dbReference type="Proteomes" id="UP000075583"/>
    </source>
</evidence>